<evidence type="ECO:0000313" key="2">
    <source>
        <dbReference type="EMBL" id="KAK6330391.1"/>
    </source>
</evidence>
<accession>A0AAV9TXJ1</accession>
<keyword evidence="3" id="KW-1185">Reference proteome</keyword>
<feature type="compositionally biased region" description="Polar residues" evidence="1">
    <location>
        <begin position="114"/>
        <end position="127"/>
    </location>
</feature>
<evidence type="ECO:0000256" key="1">
    <source>
        <dbReference type="SAM" id="MobiDB-lite"/>
    </source>
</evidence>
<comment type="caution">
    <text evidence="2">The sequence shown here is derived from an EMBL/GenBank/DDBJ whole genome shotgun (WGS) entry which is preliminary data.</text>
</comment>
<feature type="compositionally biased region" description="Basic and acidic residues" evidence="1">
    <location>
        <begin position="208"/>
        <end position="220"/>
    </location>
</feature>
<reference evidence="2 3" key="1">
    <citation type="submission" date="2019-10" db="EMBL/GenBank/DDBJ databases">
        <authorList>
            <person name="Palmer J.M."/>
        </authorList>
    </citation>
    <scope>NUCLEOTIDE SEQUENCE [LARGE SCALE GENOMIC DNA]</scope>
    <source>
        <strain evidence="2 3">TWF696</strain>
    </source>
</reference>
<protein>
    <submittedName>
        <fullName evidence="2">Uncharacterized protein</fullName>
    </submittedName>
</protein>
<sequence length="546" mass="59240">MCYYLEIVYVCGHSDCDRRIRCDSPETCLMRRNPGLYQMVIESRCDEQGCRVKASEGSGGAVGTASKKRRSGRFREQRQRQLEHEARATRSAEEAVNDGDNACDGAAGSKNDETTISAGEPSSQSPSAKKPRRKASVKKLTAAVNREPPTLPRGDVKSYRGQTDILVGDAERSTAVETSKQDIVDSPDLDKNSAAAKNSIVTGAKNSAEAKTRDADRETEPQPCRKPLIKLKFKKDTRRSSPSGSHIATIQKNMPKVSKRSIKLANSRNLVVAHASTTSSTSRKKARSPALKVTTRMSSSNLPENQPTTQLAKKTGSSAGKGDTLEECESETANISSDSGSGAIQRSPSLRLISSTSGFLTRATNRPPDKLVPQPAEPVTAEPTPVEVPTIEPLSIEETLAASTSSVTPLRSVLKKTDYIYIPPGPTRRSQTAQWAAVTNAVTITTAETKRAGSPLPGVATSKKVRFVEDGKDGDGHVVLTDPDAAYRKTKIKNNSGGETPWEGEDDEDWYDIDSDNDADWDDLGEEFVLDTRRRRPEISIFECPS</sequence>
<feature type="compositionally biased region" description="Basic and acidic residues" evidence="1">
    <location>
        <begin position="169"/>
        <end position="191"/>
    </location>
</feature>
<feature type="compositionally biased region" description="Polar residues" evidence="1">
    <location>
        <begin position="331"/>
        <end position="364"/>
    </location>
</feature>
<evidence type="ECO:0000313" key="3">
    <source>
        <dbReference type="Proteomes" id="UP001375240"/>
    </source>
</evidence>
<feature type="compositionally biased region" description="Basic and acidic residues" evidence="1">
    <location>
        <begin position="73"/>
        <end position="93"/>
    </location>
</feature>
<dbReference type="EMBL" id="JAVHNQ010000018">
    <property type="protein sequence ID" value="KAK6330391.1"/>
    <property type="molecule type" value="Genomic_DNA"/>
</dbReference>
<name>A0AAV9TXJ1_9PEZI</name>
<feature type="region of interest" description="Disordered" evidence="1">
    <location>
        <begin position="274"/>
        <end position="387"/>
    </location>
</feature>
<feature type="region of interest" description="Disordered" evidence="1">
    <location>
        <begin position="491"/>
        <end position="518"/>
    </location>
</feature>
<gene>
    <name evidence="2" type="ORF">TWF696_003488</name>
</gene>
<organism evidence="2 3">
    <name type="scientific">Orbilia brochopaga</name>
    <dbReference type="NCBI Taxonomy" id="3140254"/>
    <lineage>
        <taxon>Eukaryota</taxon>
        <taxon>Fungi</taxon>
        <taxon>Dikarya</taxon>
        <taxon>Ascomycota</taxon>
        <taxon>Pezizomycotina</taxon>
        <taxon>Orbiliomycetes</taxon>
        <taxon>Orbiliales</taxon>
        <taxon>Orbiliaceae</taxon>
        <taxon>Orbilia</taxon>
    </lineage>
</organism>
<feature type="region of interest" description="Disordered" evidence="1">
    <location>
        <begin position="204"/>
        <end position="225"/>
    </location>
</feature>
<dbReference type="AlphaFoldDB" id="A0AAV9TXJ1"/>
<feature type="compositionally biased region" description="Low complexity" evidence="1">
    <location>
        <begin position="372"/>
        <end position="387"/>
    </location>
</feature>
<feature type="compositionally biased region" description="Polar residues" evidence="1">
    <location>
        <begin position="295"/>
        <end position="318"/>
    </location>
</feature>
<proteinExistence type="predicted"/>
<dbReference type="Proteomes" id="UP001375240">
    <property type="component" value="Unassembled WGS sequence"/>
</dbReference>
<feature type="compositionally biased region" description="Acidic residues" evidence="1">
    <location>
        <begin position="502"/>
        <end position="518"/>
    </location>
</feature>
<feature type="region of interest" description="Disordered" evidence="1">
    <location>
        <begin position="53"/>
        <end position="191"/>
    </location>
</feature>